<evidence type="ECO:0000256" key="1">
    <source>
        <dbReference type="ARBA" id="ARBA00004141"/>
    </source>
</evidence>
<dbReference type="SUPFAM" id="SSF51126">
    <property type="entry name" value="Pectin lyase-like"/>
    <property type="match status" value="1"/>
</dbReference>
<feature type="transmembrane region" description="Helical" evidence="6">
    <location>
        <begin position="1021"/>
        <end position="1044"/>
    </location>
</feature>
<comment type="caution">
    <text evidence="8">The sequence shown here is derived from an EMBL/GenBank/DDBJ whole genome shotgun (WGS) entry which is preliminary data.</text>
</comment>
<reference evidence="8 9" key="2">
    <citation type="submission" date="2016-08" db="EMBL/GenBank/DDBJ databases">
        <title>Pervasive Adenine N6-methylation of Active Genes in Fungi.</title>
        <authorList>
            <consortium name="DOE Joint Genome Institute"/>
            <person name="Mondo S.J."/>
            <person name="Dannebaum R.O."/>
            <person name="Kuo R.C."/>
            <person name="Labutti K."/>
            <person name="Haridas S."/>
            <person name="Kuo A."/>
            <person name="Salamov A."/>
            <person name="Ahrendt S.R."/>
            <person name="Lipzen A."/>
            <person name="Sullivan W."/>
            <person name="Andreopoulos W.B."/>
            <person name="Clum A."/>
            <person name="Lindquist E."/>
            <person name="Daum C."/>
            <person name="Ramamoorthy G.K."/>
            <person name="Gryganskyi A."/>
            <person name="Culley D."/>
            <person name="Magnuson J.K."/>
            <person name="James T.Y."/>
            <person name="O'Malley M.A."/>
            <person name="Stajich J.E."/>
            <person name="Spatafora J.W."/>
            <person name="Visel A."/>
            <person name="Grigoriev I.V."/>
        </authorList>
    </citation>
    <scope>NUCLEOTIDE SEQUENCE [LARGE SCALE GENOMIC DNA]</scope>
    <source>
        <strain evidence="8 9">S4</strain>
    </source>
</reference>
<dbReference type="Proteomes" id="UP000193944">
    <property type="component" value="Unassembled WGS sequence"/>
</dbReference>
<dbReference type="Gene3D" id="2.160.20.10">
    <property type="entry name" value="Single-stranded right-handed beta-helix, Pectin lyase-like"/>
    <property type="match status" value="1"/>
</dbReference>
<protein>
    <recommendedName>
        <fullName evidence="7">G-protein coupled receptors family 3 profile domain-containing protein</fullName>
    </recommendedName>
</protein>
<dbReference type="EMBL" id="MCFG01000707">
    <property type="protein sequence ID" value="ORX57357.1"/>
    <property type="molecule type" value="Genomic_DNA"/>
</dbReference>
<keyword evidence="4 6" id="KW-0472">Membrane</keyword>
<feature type="transmembrane region" description="Helical" evidence="6">
    <location>
        <begin position="1126"/>
        <end position="1147"/>
    </location>
</feature>
<dbReference type="PROSITE" id="PS50259">
    <property type="entry name" value="G_PROTEIN_RECEP_F3_4"/>
    <property type="match status" value="1"/>
</dbReference>
<feature type="transmembrane region" description="Helical" evidence="6">
    <location>
        <begin position="1067"/>
        <end position="1089"/>
    </location>
</feature>
<proteinExistence type="predicted"/>
<feature type="transmembrane region" description="Helical" evidence="6">
    <location>
        <begin position="1101"/>
        <end position="1120"/>
    </location>
</feature>
<sequence length="1177" mass="134821">MKCLLNNWNKTFYSIICIIIWGNNFLKLINATNVTVNNEKELLNNLIDTNNNSTDILVINLIDQIYQIPKDIEIESSIEKIHIIGHSRNSSVIKFNDSSNQFNFKNFVYNSKQEIKFVNVTIEGNLQFYGIANIVFEDDIINGTIDIDKTFKYDVEYKSDENYQDKDENYLKISVTMTKVIYNGLTNSKYNCINLHGKVKIKSSYFFGNSLCENSLLHYDGENHNSIEISNSNFNGMYENNCLSMIDGISSTVKTSTFENCSGFLDGGAALRTNRIPLKLKDCIFRNIYTPYYGGVFYIVDPSYMEIEKIKVYNSTALDNGSILNVLSNLDNLLTLYMKNVKYYGNRVSNSQSSNFGSDSISSVTGYIHLNMEDFYGEDLFVNNIHGIFMIDADASISIKNIEINRVYGEKSSGLLFYNNYSEGTNGQYFEITHGSFKDFIFNQVTESLSAIIGTNNIMNITLSDCKFINFDVYKSNFIYNSQENNIIMNNVTIDGYHSSQKVNFIESSGYHDSFSLKLIDVSIKNFSSIGNLVIENSTITNNMKCSSLQCDDIYYIDSLIDFYSYYVTSNIYIKESTFDTIKGGYGIVGYNGANMNIINSTVKNCYFYLGFIPVDTGGFKTFTIENTYFFNNTALNGPILNIVSNSDDYIINFNNCTFENNRANNLGGIVYSHRHFPEDYTPQYNDFYFNNCIFKNNTASQGDISFSYLRSHEVIFSNIDELIQIKGAIVTNPIGLRLTTDSISDFTIYSGETITGLKFEIFDEYNNKFNTEQYKSINDMVLFELQLNETFNGKIIGSSVYNCDVGTCSIPLVKVVGNPGSYKLRYKLITFGNFEEFDNSYGEANLVIKECKNKTYLNQDIEKVGFKSCYLPKCTISCNKGKCANINVCDCSETHFKGLYCNEYYEVKKGKWSNIFLKSLSYILMVITIIFMVGIFMNRNDPKVKAASYNFLLIILVGILFNIIYLLLLTYDDNSVILCTVEYLLKNLGFSLVYGSIFVKTLRIYIIFTRQNHSIFIKNSTLYIMVYMISMYHVVTVILFILLKKIQVKPKYTINEERYTVCSYPIWRKISVLFNLSLLFIDLSISYANRHVKKNFKESLTIPVYVYVVLLILMEFISVDYGEKQYIFNACMVIIDSVVILYFIFIKKYFKIFIGKNNEIGINTSLITSKELIGSS</sequence>
<keyword evidence="9" id="KW-1185">Reference proteome</keyword>
<keyword evidence="5" id="KW-0325">Glycoprotein</keyword>
<name>A0A1Y1VIX7_9FUNG</name>
<dbReference type="AlphaFoldDB" id="A0A1Y1VIX7"/>
<evidence type="ECO:0000313" key="8">
    <source>
        <dbReference type="EMBL" id="ORX57357.1"/>
    </source>
</evidence>
<evidence type="ECO:0000256" key="2">
    <source>
        <dbReference type="ARBA" id="ARBA00022692"/>
    </source>
</evidence>
<evidence type="ECO:0000259" key="7">
    <source>
        <dbReference type="PROSITE" id="PS50259"/>
    </source>
</evidence>
<comment type="subcellular location">
    <subcellularLocation>
        <location evidence="1">Membrane</location>
        <topology evidence="1">Multi-pass membrane protein</topology>
    </subcellularLocation>
</comment>
<evidence type="ECO:0000256" key="3">
    <source>
        <dbReference type="ARBA" id="ARBA00022989"/>
    </source>
</evidence>
<dbReference type="InterPro" id="IPR012334">
    <property type="entry name" value="Pectin_lyas_fold"/>
</dbReference>
<dbReference type="InterPro" id="IPR011050">
    <property type="entry name" value="Pectin_lyase_fold/virulence"/>
</dbReference>
<organism evidence="8 9">
    <name type="scientific">Anaeromyces robustus</name>
    <dbReference type="NCBI Taxonomy" id="1754192"/>
    <lineage>
        <taxon>Eukaryota</taxon>
        <taxon>Fungi</taxon>
        <taxon>Fungi incertae sedis</taxon>
        <taxon>Chytridiomycota</taxon>
        <taxon>Chytridiomycota incertae sedis</taxon>
        <taxon>Neocallimastigomycetes</taxon>
        <taxon>Neocallimastigales</taxon>
        <taxon>Neocallimastigaceae</taxon>
        <taxon>Anaeromyces</taxon>
    </lineage>
</organism>
<dbReference type="Pfam" id="PF00003">
    <property type="entry name" value="7tm_3"/>
    <property type="match status" value="1"/>
</dbReference>
<evidence type="ECO:0000256" key="6">
    <source>
        <dbReference type="SAM" id="Phobius"/>
    </source>
</evidence>
<dbReference type="GO" id="GO:0004930">
    <property type="term" value="F:G protein-coupled receptor activity"/>
    <property type="evidence" value="ECO:0007669"/>
    <property type="project" value="InterPro"/>
</dbReference>
<dbReference type="STRING" id="1754192.A0A1Y1VIX7"/>
<dbReference type="PANTHER" id="PTHR24060">
    <property type="entry name" value="METABOTROPIC GLUTAMATE RECEPTOR"/>
    <property type="match status" value="1"/>
</dbReference>
<dbReference type="GO" id="GO:0016020">
    <property type="term" value="C:membrane"/>
    <property type="evidence" value="ECO:0007669"/>
    <property type="project" value="UniProtKB-SubCell"/>
</dbReference>
<dbReference type="OrthoDB" id="2148106at2759"/>
<keyword evidence="3 6" id="KW-1133">Transmembrane helix</keyword>
<evidence type="ECO:0000256" key="4">
    <source>
        <dbReference type="ARBA" id="ARBA00023136"/>
    </source>
</evidence>
<keyword evidence="2 6" id="KW-0812">Transmembrane</keyword>
<evidence type="ECO:0000256" key="5">
    <source>
        <dbReference type="ARBA" id="ARBA00023180"/>
    </source>
</evidence>
<accession>A0A1Y1VIX7</accession>
<feature type="domain" description="G-protein coupled receptors family 3 profile" evidence="7">
    <location>
        <begin position="914"/>
        <end position="1155"/>
    </location>
</feature>
<gene>
    <name evidence="8" type="ORF">BCR32DRAFT_298560</name>
</gene>
<feature type="transmembrane region" description="Helical" evidence="6">
    <location>
        <begin position="950"/>
        <end position="969"/>
    </location>
</feature>
<dbReference type="InterPro" id="IPR017978">
    <property type="entry name" value="GPCR_3_C"/>
</dbReference>
<feature type="transmembrane region" description="Helical" evidence="6">
    <location>
        <begin position="920"/>
        <end position="938"/>
    </location>
</feature>
<evidence type="ECO:0000313" key="9">
    <source>
        <dbReference type="Proteomes" id="UP000193944"/>
    </source>
</evidence>
<reference evidence="8 9" key="1">
    <citation type="submission" date="2016-08" db="EMBL/GenBank/DDBJ databases">
        <title>A Parts List for Fungal Cellulosomes Revealed by Comparative Genomics.</title>
        <authorList>
            <consortium name="DOE Joint Genome Institute"/>
            <person name="Haitjema C.H."/>
            <person name="Gilmore S.P."/>
            <person name="Henske J.K."/>
            <person name="Solomon K.V."/>
            <person name="De Groot R."/>
            <person name="Kuo A."/>
            <person name="Mondo S.J."/>
            <person name="Salamov A.A."/>
            <person name="Labutti K."/>
            <person name="Zhao Z."/>
            <person name="Chiniquy J."/>
            <person name="Barry K."/>
            <person name="Brewer H.M."/>
            <person name="Purvine S.O."/>
            <person name="Wright A.T."/>
            <person name="Boxma B."/>
            <person name="Van Alen T."/>
            <person name="Hackstein J.H."/>
            <person name="Baker S.E."/>
            <person name="Grigoriev I.V."/>
            <person name="O'Malley M.A."/>
        </authorList>
    </citation>
    <scope>NUCLEOTIDE SEQUENCE [LARGE SCALE GENOMIC DNA]</scope>
    <source>
        <strain evidence="8 9">S4</strain>
    </source>
</reference>
<dbReference type="InterPro" id="IPR050726">
    <property type="entry name" value="mGluR"/>
</dbReference>